<gene>
    <name evidence="3" type="ORF">SAMN05660649_03382</name>
</gene>
<accession>A0A1I2WDC2</accession>
<keyword evidence="3" id="KW-0238">DNA-binding</keyword>
<evidence type="ECO:0000313" key="4">
    <source>
        <dbReference type="Proteomes" id="UP000199337"/>
    </source>
</evidence>
<dbReference type="RefSeq" id="WP_165613571.1">
    <property type="nucleotide sequence ID" value="NZ_FOOX01000013.1"/>
</dbReference>
<evidence type="ECO:0000256" key="1">
    <source>
        <dbReference type="ARBA" id="ARBA00009350"/>
    </source>
</evidence>
<dbReference type="InterPro" id="IPR002852">
    <property type="entry name" value="UPF0251"/>
</dbReference>
<name>A0A1I2WDC2_9FIRM</name>
<reference evidence="4" key="1">
    <citation type="submission" date="2016-10" db="EMBL/GenBank/DDBJ databases">
        <authorList>
            <person name="Varghese N."/>
            <person name="Submissions S."/>
        </authorList>
    </citation>
    <scope>NUCLEOTIDE SEQUENCE [LARGE SCALE GENOMIC DNA]</scope>
    <source>
        <strain evidence="4">DSM 17038</strain>
    </source>
</reference>
<dbReference type="PANTHER" id="PTHR37478:SF2">
    <property type="entry name" value="UPF0251 PROTEIN TK0562"/>
    <property type="match status" value="1"/>
</dbReference>
<evidence type="ECO:0000256" key="2">
    <source>
        <dbReference type="HAMAP-Rule" id="MF_00674"/>
    </source>
</evidence>
<keyword evidence="4" id="KW-1185">Reference proteome</keyword>
<dbReference type="GO" id="GO:0003677">
    <property type="term" value="F:DNA binding"/>
    <property type="evidence" value="ECO:0007669"/>
    <property type="project" value="UniProtKB-KW"/>
</dbReference>
<dbReference type="STRING" id="341036.SAMN05660649_03382"/>
<dbReference type="Pfam" id="PF02001">
    <property type="entry name" value="DUF134"/>
    <property type="match status" value="1"/>
</dbReference>
<protein>
    <recommendedName>
        <fullName evidence="2">UPF0251 protein SAMN05660649_03382</fullName>
    </recommendedName>
</protein>
<organism evidence="3 4">
    <name type="scientific">Desulfotruncus arcticus DSM 17038</name>
    <dbReference type="NCBI Taxonomy" id="1121424"/>
    <lineage>
        <taxon>Bacteria</taxon>
        <taxon>Bacillati</taxon>
        <taxon>Bacillota</taxon>
        <taxon>Clostridia</taxon>
        <taxon>Eubacteriales</taxon>
        <taxon>Desulfallaceae</taxon>
        <taxon>Desulfotruncus</taxon>
    </lineage>
</organism>
<evidence type="ECO:0000313" key="3">
    <source>
        <dbReference type="EMBL" id="SFG98226.1"/>
    </source>
</evidence>
<comment type="similarity">
    <text evidence="1 2">Belongs to the UPF0251 family.</text>
</comment>
<dbReference type="PANTHER" id="PTHR37478">
    <property type="match status" value="1"/>
</dbReference>
<dbReference type="EMBL" id="FOOX01000013">
    <property type="protein sequence ID" value="SFG98226.1"/>
    <property type="molecule type" value="Genomic_DNA"/>
</dbReference>
<dbReference type="Proteomes" id="UP000199337">
    <property type="component" value="Unassembled WGS sequence"/>
</dbReference>
<sequence length="141" mass="15926">MPRPRKRRRVGLLPRVTNFQPVGLGEQAQVELITFDEIEALRLKDLDGLDQDACAVEMGVAQSTFQRILTSARRKLSRAILEGKAIHIEGGDYHLVPHQVECNDCGFGWLNDSRLDPGNQYNCPRCGGKGRRGRKRGNWEE</sequence>
<proteinExistence type="inferred from homology"/>
<dbReference type="AlphaFoldDB" id="A0A1I2WDC2"/>
<dbReference type="HAMAP" id="MF_00674">
    <property type="entry name" value="UPF0251"/>
    <property type="match status" value="1"/>
</dbReference>